<dbReference type="GO" id="GO:0046872">
    <property type="term" value="F:metal ion binding"/>
    <property type="evidence" value="ECO:0007669"/>
    <property type="project" value="UniProtKB-UniRule"/>
</dbReference>
<dbReference type="Gene3D" id="1.20.930.60">
    <property type="match status" value="1"/>
</dbReference>
<comment type="cofactor">
    <cofactor evidence="10">
        <name>Mn(2+)</name>
        <dbReference type="ChEBI" id="CHEBI:29035"/>
    </cofactor>
    <cofactor evidence="10">
        <name>Ni(2+)</name>
        <dbReference type="ChEBI" id="CHEBI:49786"/>
    </cofactor>
</comment>
<dbReference type="SUPFAM" id="SSF111321">
    <property type="entry name" value="AF1104-like"/>
    <property type="match status" value="1"/>
</dbReference>
<dbReference type="InParanoid" id="E3MEZ5"/>
<dbReference type="EC" id="3.1.3.-" evidence="10"/>
<protein>
    <recommendedName>
        <fullName evidence="10">Sugar phosphate phosphatase</fullName>
        <ecNumber evidence="10">2.1.1.-</ecNumber>
        <ecNumber evidence="10">3.1.3.-</ecNumber>
    </recommendedName>
</protein>
<evidence type="ECO:0000259" key="11">
    <source>
        <dbReference type="Pfam" id="PF01937"/>
    </source>
</evidence>
<dbReference type="GO" id="GO:0005634">
    <property type="term" value="C:nucleus"/>
    <property type="evidence" value="ECO:0007669"/>
    <property type="project" value="TreeGrafter"/>
</dbReference>
<keyword evidence="6 10" id="KW-0378">Hydrolase</keyword>
<dbReference type="GO" id="GO:0006974">
    <property type="term" value="P:DNA damage response"/>
    <property type="evidence" value="ECO:0007669"/>
    <property type="project" value="TreeGrafter"/>
</dbReference>
<dbReference type="KEGG" id="crq:GCK72_021948"/>
<feature type="domain" description="Damage-control phosphatase ARMT1-like metal-binding" evidence="11">
    <location>
        <begin position="26"/>
        <end position="420"/>
    </location>
</feature>
<evidence type="ECO:0000256" key="5">
    <source>
        <dbReference type="ARBA" id="ARBA00022723"/>
    </source>
</evidence>
<dbReference type="GeneID" id="9816498"/>
<dbReference type="OMA" id="IFARQKM"/>
<evidence type="ECO:0000256" key="10">
    <source>
        <dbReference type="RuleBase" id="RU367030"/>
    </source>
</evidence>
<dbReference type="PANTHER" id="PTHR12260:SF6">
    <property type="entry name" value="DAMAGE-CONTROL PHOSPHATASE ARMT1"/>
    <property type="match status" value="1"/>
</dbReference>
<dbReference type="eggNOG" id="KOG3870">
    <property type="taxonomic scope" value="Eukaryota"/>
</dbReference>
<dbReference type="AlphaFoldDB" id="E3MEZ5"/>
<reference evidence="12" key="1">
    <citation type="submission" date="2007-07" db="EMBL/GenBank/DDBJ databases">
        <title>PCAP assembly of the Caenorhabditis remanei genome.</title>
        <authorList>
            <consortium name="The Caenorhabditis remanei Sequencing Consortium"/>
            <person name="Wilson R.K."/>
        </authorList>
    </citation>
    <scope>NUCLEOTIDE SEQUENCE [LARGE SCALE GENOMIC DNA]</scope>
    <source>
        <strain evidence="12">PB4641</strain>
    </source>
</reference>
<keyword evidence="13" id="KW-1185">Reference proteome</keyword>
<proteinExistence type="inferred from homology"/>
<dbReference type="GO" id="GO:0097023">
    <property type="term" value="F:fructose 6-phosphate aldolase activity"/>
    <property type="evidence" value="ECO:0007669"/>
    <property type="project" value="RHEA"/>
</dbReference>
<dbReference type="InterPro" id="IPR039763">
    <property type="entry name" value="ARMT1"/>
</dbReference>
<dbReference type="FunCoup" id="E3MEZ5">
    <property type="interactions" value="2632"/>
</dbReference>
<evidence type="ECO:0000313" key="13">
    <source>
        <dbReference type="Proteomes" id="UP000008281"/>
    </source>
</evidence>
<dbReference type="Proteomes" id="UP000008281">
    <property type="component" value="Unassembled WGS sequence"/>
</dbReference>
<dbReference type="STRING" id="31234.E3MEZ5"/>
<accession>E3MEZ5</accession>
<dbReference type="GO" id="GO:0016462">
    <property type="term" value="F:pyrophosphatase activity"/>
    <property type="evidence" value="ECO:0007669"/>
    <property type="project" value="UniProtKB-ARBA"/>
</dbReference>
<dbReference type="Gene3D" id="3.40.50.10880">
    <property type="entry name" value="Uncharacterised protein PF01937, DUF89, domain 3"/>
    <property type="match status" value="1"/>
</dbReference>
<keyword evidence="4" id="KW-0533">Nickel</keyword>
<evidence type="ECO:0000256" key="9">
    <source>
        <dbReference type="ARBA" id="ARBA00048809"/>
    </source>
</evidence>
<evidence type="ECO:0000256" key="2">
    <source>
        <dbReference type="ARBA" id="ARBA00001326"/>
    </source>
</evidence>
<evidence type="ECO:0000256" key="6">
    <source>
        <dbReference type="ARBA" id="ARBA00022801"/>
    </source>
</evidence>
<keyword evidence="5 10" id="KW-0479">Metal-binding</keyword>
<dbReference type="InterPro" id="IPR002791">
    <property type="entry name" value="ARMT1-like_metal-bd"/>
</dbReference>
<keyword evidence="7 10" id="KW-0464">Manganese</keyword>
<evidence type="ECO:0000256" key="7">
    <source>
        <dbReference type="ARBA" id="ARBA00023211"/>
    </source>
</evidence>
<name>E3MEZ5_CAERE</name>
<comment type="function">
    <text evidence="8 10">Metal-dependent phosphatase that shows phosphatase activity against several substrates, including fructose-1-phosphate and fructose-6-phosphate. Its preference for fructose-1-phosphate, a strong glycating agent that causes DNA damage rather than a canonical yeast metabolite, suggests a damage-control function in hexose phosphate metabolism. Has also been shown to have O-methyltransferase activity that methylates glutamate residues of target proteins to form gamma-glutamyl methyl ester residues. Possibly methylates PCNA, suggesting it is involved in the DNA damage response.</text>
</comment>
<evidence type="ECO:0000313" key="12">
    <source>
        <dbReference type="EMBL" id="EFP00719.1"/>
    </source>
</evidence>
<dbReference type="RefSeq" id="XP_003105258.2">
    <property type="nucleotide sequence ID" value="XM_003105210.2"/>
</dbReference>
<comment type="catalytic activity">
    <reaction evidence="9 10">
        <text>beta-D-fructose 6-phosphate = dihydroxyacetone + D-glyceraldehyde 3-phosphate</text>
        <dbReference type="Rhea" id="RHEA:28002"/>
        <dbReference type="ChEBI" id="CHEBI:16016"/>
        <dbReference type="ChEBI" id="CHEBI:57634"/>
        <dbReference type="ChEBI" id="CHEBI:59776"/>
    </reaction>
</comment>
<organism evidence="13">
    <name type="scientific">Caenorhabditis remanei</name>
    <name type="common">Caenorhabditis vulgaris</name>
    <dbReference type="NCBI Taxonomy" id="31234"/>
    <lineage>
        <taxon>Eukaryota</taxon>
        <taxon>Metazoa</taxon>
        <taxon>Ecdysozoa</taxon>
        <taxon>Nematoda</taxon>
        <taxon>Chromadorea</taxon>
        <taxon>Rhabditida</taxon>
        <taxon>Rhabditina</taxon>
        <taxon>Rhabditomorpha</taxon>
        <taxon>Rhabditoidea</taxon>
        <taxon>Rhabditidae</taxon>
        <taxon>Peloderinae</taxon>
        <taxon>Caenorhabditis</taxon>
    </lineage>
</organism>
<keyword evidence="10" id="KW-0808">Transferase</keyword>
<dbReference type="EMBL" id="DS268440">
    <property type="protein sequence ID" value="EFP00719.1"/>
    <property type="molecule type" value="Genomic_DNA"/>
</dbReference>
<dbReference type="FunFam" id="3.40.50.10880:FF:000005">
    <property type="entry name" value="DUF89-domain-containing protein"/>
    <property type="match status" value="1"/>
</dbReference>
<dbReference type="GO" id="GO:0030643">
    <property type="term" value="P:intracellular phosphate ion homeostasis"/>
    <property type="evidence" value="ECO:0007669"/>
    <property type="project" value="UniProtKB-ARBA"/>
</dbReference>
<comment type="similarity">
    <text evidence="3 10">Belongs to the damage-control phosphatase family. Sugar phosphate phosphatase III subfamily.</text>
</comment>
<dbReference type="OrthoDB" id="541375at2759"/>
<comment type="domain">
    <text evidence="10">Subfamily III proteins have a conserved RTxK motif about 40-50 residues from the C-terminus; the threonine may be replaced by serine or cysteine.</text>
</comment>
<evidence type="ECO:0000256" key="8">
    <source>
        <dbReference type="ARBA" id="ARBA00045980"/>
    </source>
</evidence>
<sequence length="447" mass="51081">MNITDEYDHLAPKLIGKKEGTFAYFTVRDRWPKIVTSLVDQLARRRAELIEQYGSGVERDIADILEKFAKLRYEIMTDKALCNLCEDRLDGRKWREMLNDMRTGIMPNDTEELTYFKGPWLFVECFLYRYIYSAFNITNHLGQMDYFEESKKKNFMDHLPQIEESAAFLMKISAKDAPVHELFGINTILKSSLWGNRADMSLTGGDDHTMKMSSIAASSKLADFVLIDDVNELICKVLGPLQINEKKLKNRRVDIVLDNAGVELAGDLVLAEFLLARGFADKVIVHGKAIPWFVSDTTENDFNWVVDQLKEAGPESTKFGEQLKKRIENMEIIFKCDLFWISPHPYYIMEKEAPELFEELTTSSLLIFKGDLNYRKLVGDRDWDLDTSFKTACRGFAPCPFFALRTLKAETVAGLSAASIDKLLAKFDEDNSWMTSGEYAVCQLGGV</sequence>
<evidence type="ECO:0000256" key="3">
    <source>
        <dbReference type="ARBA" id="ARBA00009519"/>
    </source>
</evidence>
<gene>
    <name evidence="12" type="ORF">CRE_21230</name>
</gene>
<comment type="catalytic activity">
    <reaction evidence="2 10">
        <text>beta-D-fructose 1-phosphate + H2O = D-fructose + phosphate</text>
        <dbReference type="Rhea" id="RHEA:35603"/>
        <dbReference type="ChEBI" id="CHEBI:15377"/>
        <dbReference type="ChEBI" id="CHEBI:37721"/>
        <dbReference type="ChEBI" id="CHEBI:43474"/>
        <dbReference type="ChEBI" id="CHEBI:138881"/>
    </reaction>
</comment>
<dbReference type="Pfam" id="PF01937">
    <property type="entry name" value="ARMT1-like_dom"/>
    <property type="match status" value="1"/>
</dbReference>
<evidence type="ECO:0000256" key="1">
    <source>
        <dbReference type="ARBA" id="ARBA00000807"/>
    </source>
</evidence>
<evidence type="ECO:0000256" key="4">
    <source>
        <dbReference type="ARBA" id="ARBA00022596"/>
    </source>
</evidence>
<dbReference type="CTD" id="9816498"/>
<comment type="catalytic activity">
    <reaction evidence="1 10">
        <text>L-glutamyl-[protein] + S-adenosyl-L-methionine = [protein]-L-glutamate 5-O-methyl ester + S-adenosyl-L-homocysteine</text>
        <dbReference type="Rhea" id="RHEA:24452"/>
        <dbReference type="Rhea" id="RHEA-COMP:10208"/>
        <dbReference type="Rhea" id="RHEA-COMP:10311"/>
        <dbReference type="ChEBI" id="CHEBI:29973"/>
        <dbReference type="ChEBI" id="CHEBI:57856"/>
        <dbReference type="ChEBI" id="CHEBI:59789"/>
        <dbReference type="ChEBI" id="CHEBI:82795"/>
    </reaction>
</comment>
<dbReference type="PANTHER" id="PTHR12260">
    <property type="entry name" value="DAMAGE-CONTROL PHOSPHATASE ARMT1"/>
    <property type="match status" value="1"/>
</dbReference>
<dbReference type="EC" id="2.1.1.-" evidence="10"/>
<keyword evidence="10" id="KW-0489">Methyltransferase</keyword>
<dbReference type="InterPro" id="IPR036075">
    <property type="entry name" value="ARMT-1-like_metal-bd_sf"/>
</dbReference>
<dbReference type="GO" id="GO:0103026">
    <property type="term" value="F:fructose-1-phosphatase activity"/>
    <property type="evidence" value="ECO:0007669"/>
    <property type="project" value="RHEA"/>
</dbReference>
<dbReference type="HOGENOM" id="CLU_030117_2_1_1"/>
<dbReference type="GO" id="GO:0032259">
    <property type="term" value="P:methylation"/>
    <property type="evidence" value="ECO:0007669"/>
    <property type="project" value="UniProtKB-KW"/>
</dbReference>
<dbReference type="GO" id="GO:0008983">
    <property type="term" value="F:protein-glutamate O-methyltransferase activity"/>
    <property type="evidence" value="ECO:0007669"/>
    <property type="project" value="RHEA"/>
</dbReference>